<organism evidence="3 4">
    <name type="scientific">Paenibacillus mucilaginosus 3016</name>
    <dbReference type="NCBI Taxonomy" id="1116391"/>
    <lineage>
        <taxon>Bacteria</taxon>
        <taxon>Bacillati</taxon>
        <taxon>Bacillota</taxon>
        <taxon>Bacilli</taxon>
        <taxon>Bacillales</taxon>
        <taxon>Paenibacillaceae</taxon>
        <taxon>Paenibacillus</taxon>
    </lineage>
</organism>
<dbReference type="KEGG" id="pmq:PM3016_6422"/>
<dbReference type="CDD" id="cd06174">
    <property type="entry name" value="MFS"/>
    <property type="match status" value="1"/>
</dbReference>
<feature type="transmembrane region" description="Helical" evidence="2">
    <location>
        <begin position="347"/>
        <end position="372"/>
    </location>
</feature>
<feature type="transmembrane region" description="Helical" evidence="2">
    <location>
        <begin position="182"/>
        <end position="205"/>
    </location>
</feature>
<dbReference type="Proteomes" id="UP000007523">
    <property type="component" value="Chromosome"/>
</dbReference>
<keyword evidence="3" id="KW-0762">Sugar transport</keyword>
<evidence type="ECO:0000256" key="2">
    <source>
        <dbReference type="SAM" id="Phobius"/>
    </source>
</evidence>
<feature type="transmembrane region" description="Helical" evidence="2">
    <location>
        <begin position="59"/>
        <end position="83"/>
    </location>
</feature>
<dbReference type="InterPro" id="IPR036259">
    <property type="entry name" value="MFS_trans_sf"/>
</dbReference>
<dbReference type="Pfam" id="PF07690">
    <property type="entry name" value="MFS_1"/>
    <property type="match status" value="1"/>
</dbReference>
<evidence type="ECO:0000313" key="3">
    <source>
        <dbReference type="EMBL" id="AFC33052.1"/>
    </source>
</evidence>
<feature type="transmembrane region" description="Helical" evidence="2">
    <location>
        <begin position="257"/>
        <end position="286"/>
    </location>
</feature>
<feature type="transmembrane region" description="Helical" evidence="2">
    <location>
        <begin position="147"/>
        <end position="170"/>
    </location>
</feature>
<feature type="transmembrane region" description="Helical" evidence="2">
    <location>
        <begin position="217"/>
        <end position="236"/>
    </location>
</feature>
<keyword evidence="2" id="KW-0472">Membrane</keyword>
<feature type="transmembrane region" description="Helical" evidence="2">
    <location>
        <begin position="418"/>
        <end position="437"/>
    </location>
</feature>
<dbReference type="Gene3D" id="1.20.1250.20">
    <property type="entry name" value="MFS general substrate transporter like domains"/>
    <property type="match status" value="2"/>
</dbReference>
<keyword evidence="2" id="KW-1133">Transmembrane helix</keyword>
<protein>
    <submittedName>
        <fullName evidence="3">MFS family major facilitator transporter, sugar transporter</fullName>
    </submittedName>
</protein>
<keyword evidence="4" id="KW-1185">Reference proteome</keyword>
<accession>H6NGH0</accession>
<sequence length="450" mass="49501">MHSGSRHFPHEWVKSPSAPAVMKYPAWQGVPRTEKGDPAGGGAPKRKGRSAPLEAQAKLLLTVNGLFAAANALSGTFVNVYLWKSKGDFSLIGWFTLVTHLTMALTFWIAGKWVKEHNKMNCLRAGVAVAALFYTLVLWFGDRAADWFVPLGMVIGMSSGLFWIAFNVVYFEVTGPDTRDKFNGWAGLVGSFIGMVAPWISGFLIVRLQAAQGYRLIFTLSLAVFLVGVIVSFFLKKRKSSGTYEWFLTWRCLRKDAAWRTIGLALMAQGAREGVFGFMIALLVFVHTGSEMSLGNFSLVTSAVALLSFLVAGRLLKPGSRRKAMLIGAAMLVLIILPFFWRVNFTTLLIFGIGAAIFYPLYGIPMTSIVFDRIGSDEESAKRREEYIVLRELALNGGRLLGTTVFIVVVSLTQSPAALNWLLLALGSSPLLAWYWMSKASKAGQVRKTA</sequence>
<feature type="transmembrane region" description="Helical" evidence="2">
    <location>
        <begin position="292"/>
        <end position="312"/>
    </location>
</feature>
<name>H6NGH0_9BACL</name>
<feature type="transmembrane region" description="Helical" evidence="2">
    <location>
        <begin position="393"/>
        <end position="412"/>
    </location>
</feature>
<dbReference type="GO" id="GO:0005886">
    <property type="term" value="C:plasma membrane"/>
    <property type="evidence" value="ECO:0007669"/>
    <property type="project" value="UniProtKB-SubCell"/>
</dbReference>
<comment type="subcellular location">
    <subcellularLocation>
        <location evidence="1">Cell membrane</location>
        <topology evidence="1">Multi-pass membrane protein</topology>
    </subcellularLocation>
</comment>
<evidence type="ECO:0000256" key="1">
    <source>
        <dbReference type="ARBA" id="ARBA00004651"/>
    </source>
</evidence>
<dbReference type="AlphaFoldDB" id="H6NGH0"/>
<keyword evidence="3" id="KW-0813">Transport</keyword>
<dbReference type="InterPro" id="IPR011701">
    <property type="entry name" value="MFS"/>
</dbReference>
<dbReference type="PANTHER" id="PTHR23526">
    <property type="entry name" value="INTEGRAL MEMBRANE TRANSPORT PROTEIN-RELATED"/>
    <property type="match status" value="1"/>
</dbReference>
<reference evidence="3 4" key="1">
    <citation type="journal article" date="2012" name="J. Bacteriol.">
        <title>Complete Genome Sequence of Paenibacillus mucilaginosus 3016, a Bacterium Functional as Microbial Fertilizer.</title>
        <authorList>
            <person name="Ma M."/>
            <person name="Wang Z."/>
            <person name="Li L."/>
            <person name="Jiang X."/>
            <person name="Guan D."/>
            <person name="Cao F."/>
            <person name="Chen H."/>
            <person name="Wang X."/>
            <person name="Shen D."/>
            <person name="Du B."/>
            <person name="Li J."/>
        </authorList>
    </citation>
    <scope>NUCLEOTIDE SEQUENCE [LARGE SCALE GENOMIC DNA]</scope>
    <source>
        <strain evidence="3 4">3016</strain>
    </source>
</reference>
<dbReference type="PANTHER" id="PTHR23526:SF2">
    <property type="entry name" value="MAJOR FACILITATOR SUPERFAMILY (MFS) PROFILE DOMAIN-CONTAINING PROTEIN"/>
    <property type="match status" value="1"/>
</dbReference>
<dbReference type="HOGENOM" id="CLU_054389_0_0_9"/>
<feature type="transmembrane region" description="Helical" evidence="2">
    <location>
        <begin position="89"/>
        <end position="110"/>
    </location>
</feature>
<dbReference type="GO" id="GO:0022857">
    <property type="term" value="F:transmembrane transporter activity"/>
    <property type="evidence" value="ECO:0007669"/>
    <property type="project" value="InterPro"/>
</dbReference>
<dbReference type="STRING" id="1116391.PM3016_6422"/>
<keyword evidence="2" id="KW-0812">Transmembrane</keyword>
<proteinExistence type="predicted"/>
<evidence type="ECO:0000313" key="4">
    <source>
        <dbReference type="Proteomes" id="UP000007523"/>
    </source>
</evidence>
<gene>
    <name evidence="3" type="ORF">PM3016_6422</name>
</gene>
<feature type="transmembrane region" description="Helical" evidence="2">
    <location>
        <begin position="324"/>
        <end position="341"/>
    </location>
</feature>
<dbReference type="EMBL" id="CP003235">
    <property type="protein sequence ID" value="AFC33052.1"/>
    <property type="molecule type" value="Genomic_DNA"/>
</dbReference>
<feature type="transmembrane region" description="Helical" evidence="2">
    <location>
        <begin position="122"/>
        <end position="141"/>
    </location>
</feature>
<dbReference type="InterPro" id="IPR052528">
    <property type="entry name" value="Sugar_transport-like"/>
</dbReference>
<dbReference type="SUPFAM" id="SSF103473">
    <property type="entry name" value="MFS general substrate transporter"/>
    <property type="match status" value="1"/>
</dbReference>